<keyword evidence="3" id="KW-0809">Transit peptide</keyword>
<dbReference type="Proteomes" id="UP000515160">
    <property type="component" value="Chromosome X"/>
</dbReference>
<comment type="cofactor">
    <cofactor evidence="1">
        <name>thiamine diphosphate</name>
        <dbReference type="ChEBI" id="CHEBI:58937"/>
    </cofactor>
</comment>
<feature type="region of interest" description="Disordered" evidence="6">
    <location>
        <begin position="436"/>
        <end position="514"/>
    </location>
</feature>
<dbReference type="EC" id="1.2.4.1" evidence="2"/>
<feature type="compositionally biased region" description="Basic and acidic residues" evidence="6">
    <location>
        <begin position="436"/>
        <end position="458"/>
    </location>
</feature>
<dbReference type="PANTHER" id="PTHR11516">
    <property type="entry name" value="PYRUVATE DEHYDROGENASE E1 COMPONENT, ALPHA SUBUNIT BACTERIAL AND ORGANELLAR"/>
    <property type="match status" value="1"/>
</dbReference>
<keyword evidence="4" id="KW-0560">Oxidoreductase</keyword>
<dbReference type="InterPro" id="IPR001017">
    <property type="entry name" value="DH_E1"/>
</dbReference>
<dbReference type="InterPro" id="IPR050642">
    <property type="entry name" value="PDH_E1_Alpha_Subunit"/>
</dbReference>
<gene>
    <name evidence="9" type="primary">LOC117569284</name>
</gene>
<evidence type="ECO:0000313" key="8">
    <source>
        <dbReference type="Proteomes" id="UP000515160"/>
    </source>
</evidence>
<dbReference type="OrthoDB" id="10256198at2759"/>
<evidence type="ECO:0000256" key="1">
    <source>
        <dbReference type="ARBA" id="ARBA00001964"/>
    </source>
</evidence>
<feature type="domain" description="Dehydrogenase E1 component" evidence="7">
    <location>
        <begin position="79"/>
        <end position="367"/>
    </location>
</feature>
<dbReference type="FunFam" id="3.40.50.970:FF:000013">
    <property type="entry name" value="Pyruvate dehydrogenase E1 component subunit alpha"/>
    <property type="match status" value="1"/>
</dbReference>
<keyword evidence="8" id="KW-1185">Reference proteome</keyword>
<dbReference type="Gene3D" id="3.40.50.970">
    <property type="match status" value="1"/>
</dbReference>
<dbReference type="SUPFAM" id="SSF52518">
    <property type="entry name" value="Thiamin diphosphate-binding fold (THDP-binding)"/>
    <property type="match status" value="1"/>
</dbReference>
<dbReference type="RefSeq" id="XP_034106285.1">
    <property type="nucleotide sequence ID" value="XM_034250394.2"/>
</dbReference>
<protein>
    <recommendedName>
        <fullName evidence="2">pyruvate dehydrogenase (acetyl-transferring)</fullName>
        <ecNumber evidence="2">1.2.4.1</ecNumber>
    </recommendedName>
</protein>
<evidence type="ECO:0000256" key="4">
    <source>
        <dbReference type="ARBA" id="ARBA00023002"/>
    </source>
</evidence>
<keyword evidence="9" id="KW-0670">Pyruvate</keyword>
<dbReference type="AlphaFoldDB" id="A0A6P8X4V7"/>
<dbReference type="Pfam" id="PF00676">
    <property type="entry name" value="E1_dh"/>
    <property type="match status" value="1"/>
</dbReference>
<dbReference type="CDD" id="cd02000">
    <property type="entry name" value="TPP_E1_PDC_ADC_BCADC"/>
    <property type="match status" value="1"/>
</dbReference>
<feature type="compositionally biased region" description="Pro residues" evidence="6">
    <location>
        <begin position="479"/>
        <end position="506"/>
    </location>
</feature>
<dbReference type="InterPro" id="IPR029061">
    <property type="entry name" value="THDP-binding"/>
</dbReference>
<evidence type="ECO:0000256" key="5">
    <source>
        <dbReference type="ARBA" id="ARBA00023052"/>
    </source>
</evidence>
<evidence type="ECO:0000259" key="7">
    <source>
        <dbReference type="Pfam" id="PF00676"/>
    </source>
</evidence>
<evidence type="ECO:0000256" key="6">
    <source>
        <dbReference type="SAM" id="MobiDB-lite"/>
    </source>
</evidence>
<reference evidence="9" key="1">
    <citation type="submission" date="2025-08" db="UniProtKB">
        <authorList>
            <consortium name="RefSeq"/>
        </authorList>
    </citation>
    <scope>IDENTIFICATION</scope>
    <source>
        <strain evidence="9">15112-1751.03</strain>
        <tissue evidence="9">Whole Adult</tissue>
    </source>
</reference>
<sequence>MMQRTAPGCHSMMRLRLRLLRNLMHEQCMERNVWRIQRRFNSDCSTLTLENTFKCYELEKGPPTDVELSREDAVKLYRQMVEVRRLEVVSGNMYKAKQIRGFCHLYIGQEAVAVGMCASLRKQDSVITAYRAHAWTYLMGVTAHGMIGELVGVRSGCSRGKGGSMHTYADNFYGGNGIVGAQVPLGAGVALAHRYKGDGGVCVACYGDGAANQGQVFEAYNIAKLKCLPCIFVCENNHYGMGTHISRHAALTDFYMRGQYVPGLWVDGNQVLAVRSATQFAIEHALNNGPIVLEMNTYRYEGHSMSDPGLAYRTRKEVQEVRKQRDPIESFRKQILSLGLTDEAELKAIDVAVRKEMSAVSKKVVADREVGIDELAADIYAKNVEPKIRGVSGYNLTHKKIAEVCFGKPKPTPANEMKNVPIGDAALIAAQLEAKKKNDEKKAAEAKAKAKDVKPKKDDDDDDDDDPPAPPAAAAAPPAAAPPAAAPPAAAPPAAAPPAAAPPAAAPPAAAKPK</sequence>
<evidence type="ECO:0000313" key="9">
    <source>
        <dbReference type="RefSeq" id="XP_034106285.1"/>
    </source>
</evidence>
<dbReference type="PANTHER" id="PTHR11516:SF70">
    <property type="entry name" value="PYRUVATE DEHYDROGENASE E1 COMPONENT SUBUNIT ALPHA"/>
    <property type="match status" value="1"/>
</dbReference>
<evidence type="ECO:0000256" key="2">
    <source>
        <dbReference type="ARBA" id="ARBA00012281"/>
    </source>
</evidence>
<organism evidence="8 9">
    <name type="scientific">Drosophila albomicans</name>
    <name type="common">Fruit fly</name>
    <dbReference type="NCBI Taxonomy" id="7291"/>
    <lineage>
        <taxon>Eukaryota</taxon>
        <taxon>Metazoa</taxon>
        <taxon>Ecdysozoa</taxon>
        <taxon>Arthropoda</taxon>
        <taxon>Hexapoda</taxon>
        <taxon>Insecta</taxon>
        <taxon>Pterygota</taxon>
        <taxon>Neoptera</taxon>
        <taxon>Endopterygota</taxon>
        <taxon>Diptera</taxon>
        <taxon>Brachycera</taxon>
        <taxon>Muscomorpha</taxon>
        <taxon>Ephydroidea</taxon>
        <taxon>Drosophilidae</taxon>
        <taxon>Drosophila</taxon>
    </lineage>
</organism>
<name>A0A6P8X4V7_DROAB</name>
<dbReference type="GeneID" id="117569284"/>
<dbReference type="GO" id="GO:0006086">
    <property type="term" value="P:pyruvate decarboxylation to acetyl-CoA"/>
    <property type="evidence" value="ECO:0007669"/>
    <property type="project" value="TreeGrafter"/>
</dbReference>
<evidence type="ECO:0000256" key="3">
    <source>
        <dbReference type="ARBA" id="ARBA00022946"/>
    </source>
</evidence>
<accession>A0A6P8X4V7</accession>
<dbReference type="GO" id="GO:0004739">
    <property type="term" value="F:pyruvate dehydrogenase (acetyl-transferring) activity"/>
    <property type="evidence" value="ECO:0007669"/>
    <property type="project" value="UniProtKB-EC"/>
</dbReference>
<proteinExistence type="predicted"/>
<keyword evidence="5" id="KW-0786">Thiamine pyrophosphate</keyword>